<comment type="caution">
    <text evidence="1">The sequence shown here is derived from an EMBL/GenBank/DDBJ whole genome shotgun (WGS) entry which is preliminary data.</text>
</comment>
<sequence>MAGVCSGQLFTWPVSSYSPYYERYFAAAPAPAPVAAGYPAIAQEAVSITPAFTSSYGAGLVFSAPTYAAAPIAAAPIAAATFAVPPVATAPGCPTSIVTCQSIS</sequence>
<dbReference type="EMBL" id="JAHQIW010000007">
    <property type="protein sequence ID" value="KAJ1345502.1"/>
    <property type="molecule type" value="Genomic_DNA"/>
</dbReference>
<gene>
    <name evidence="1" type="ORF">KIN20_000052</name>
</gene>
<organism evidence="1 2">
    <name type="scientific">Parelaphostrongylus tenuis</name>
    <name type="common">Meningeal worm</name>
    <dbReference type="NCBI Taxonomy" id="148309"/>
    <lineage>
        <taxon>Eukaryota</taxon>
        <taxon>Metazoa</taxon>
        <taxon>Ecdysozoa</taxon>
        <taxon>Nematoda</taxon>
        <taxon>Chromadorea</taxon>
        <taxon>Rhabditida</taxon>
        <taxon>Rhabditina</taxon>
        <taxon>Rhabditomorpha</taxon>
        <taxon>Strongyloidea</taxon>
        <taxon>Metastrongylidae</taxon>
        <taxon>Parelaphostrongylus</taxon>
    </lineage>
</organism>
<keyword evidence="2" id="KW-1185">Reference proteome</keyword>
<accession>A0AAD5MAS7</accession>
<protein>
    <submittedName>
        <fullName evidence="1">Uncharacterized protein</fullName>
    </submittedName>
</protein>
<name>A0AAD5MAS7_PARTN</name>
<dbReference type="Proteomes" id="UP001196413">
    <property type="component" value="Unassembled WGS sequence"/>
</dbReference>
<proteinExistence type="predicted"/>
<reference evidence="1" key="1">
    <citation type="submission" date="2021-06" db="EMBL/GenBank/DDBJ databases">
        <title>Parelaphostrongylus tenuis whole genome reference sequence.</title>
        <authorList>
            <person name="Garwood T.J."/>
            <person name="Larsen P.A."/>
            <person name="Fountain-Jones N.M."/>
            <person name="Garbe J.R."/>
            <person name="Macchietto M.G."/>
            <person name="Kania S.A."/>
            <person name="Gerhold R.W."/>
            <person name="Richards J.E."/>
            <person name="Wolf T.M."/>
        </authorList>
    </citation>
    <scope>NUCLEOTIDE SEQUENCE</scope>
    <source>
        <strain evidence="1">MNPRO001-30</strain>
        <tissue evidence="1">Meninges</tissue>
    </source>
</reference>
<dbReference type="AlphaFoldDB" id="A0AAD5MAS7"/>
<evidence type="ECO:0000313" key="2">
    <source>
        <dbReference type="Proteomes" id="UP001196413"/>
    </source>
</evidence>
<evidence type="ECO:0000313" key="1">
    <source>
        <dbReference type="EMBL" id="KAJ1345502.1"/>
    </source>
</evidence>